<feature type="non-terminal residue" evidence="1">
    <location>
        <position position="193"/>
    </location>
</feature>
<gene>
    <name evidence="1" type="ORF">EV182_006810</name>
</gene>
<reference evidence="1" key="1">
    <citation type="submission" date="2022-06" db="EMBL/GenBank/DDBJ databases">
        <title>Phylogenomic reconstructions and comparative analyses of Kickxellomycotina fungi.</title>
        <authorList>
            <person name="Reynolds N.K."/>
            <person name="Stajich J.E."/>
            <person name="Barry K."/>
            <person name="Grigoriev I.V."/>
            <person name="Crous P."/>
            <person name="Smith M.E."/>
        </authorList>
    </citation>
    <scope>NUCLEOTIDE SEQUENCE</scope>
    <source>
        <strain evidence="1">RSA 2271</strain>
    </source>
</reference>
<evidence type="ECO:0000313" key="1">
    <source>
        <dbReference type="EMBL" id="KAJ1677131.1"/>
    </source>
</evidence>
<protein>
    <submittedName>
        <fullName evidence="1">Uncharacterized protein</fullName>
    </submittedName>
</protein>
<organism evidence="1 2">
    <name type="scientific">Spiromyces aspiralis</name>
    <dbReference type="NCBI Taxonomy" id="68401"/>
    <lineage>
        <taxon>Eukaryota</taxon>
        <taxon>Fungi</taxon>
        <taxon>Fungi incertae sedis</taxon>
        <taxon>Zoopagomycota</taxon>
        <taxon>Kickxellomycotina</taxon>
        <taxon>Kickxellomycetes</taxon>
        <taxon>Kickxellales</taxon>
        <taxon>Kickxellaceae</taxon>
        <taxon>Spiromyces</taxon>
    </lineage>
</organism>
<dbReference type="Proteomes" id="UP001145114">
    <property type="component" value="Unassembled WGS sequence"/>
</dbReference>
<comment type="caution">
    <text evidence="1">The sequence shown here is derived from an EMBL/GenBank/DDBJ whole genome shotgun (WGS) entry which is preliminary data.</text>
</comment>
<dbReference type="EMBL" id="JAMZIH010002931">
    <property type="protein sequence ID" value="KAJ1677131.1"/>
    <property type="molecule type" value="Genomic_DNA"/>
</dbReference>
<sequence length="193" mass="22059">HNKTPERYIKIRNHIINEWNRIKPKYLTKIAIRPGLKDCGDVNAIGRVHSFLEQLGVINVGTGKLPAPKRRPAPRPRPSSAALAGTAMATAVSSPRREASWFSEADLGKTFGPRKRRVRDEFGQWIDEKDLEGRVISHEVIVRTDQDNGAKRKRRKAQNMMDDEWNDFTLIPCRSYTELYPAPFRVEIDSEAL</sequence>
<feature type="non-terminal residue" evidence="1">
    <location>
        <position position="1"/>
    </location>
</feature>
<name>A0ACC1HN76_9FUNG</name>
<proteinExistence type="predicted"/>
<evidence type="ECO:0000313" key="2">
    <source>
        <dbReference type="Proteomes" id="UP001145114"/>
    </source>
</evidence>
<keyword evidence="2" id="KW-1185">Reference proteome</keyword>
<accession>A0ACC1HN76</accession>